<name>H8X531_CANO9</name>
<keyword evidence="3" id="KW-0677">Repeat</keyword>
<dbReference type="PROSITE" id="PS50157">
    <property type="entry name" value="ZINC_FINGER_C2H2_2"/>
    <property type="match status" value="1"/>
</dbReference>
<feature type="region of interest" description="Disordered" evidence="11">
    <location>
        <begin position="187"/>
        <end position="261"/>
    </location>
</feature>
<feature type="compositionally biased region" description="Polar residues" evidence="11">
    <location>
        <begin position="200"/>
        <end position="229"/>
    </location>
</feature>
<evidence type="ECO:0000256" key="1">
    <source>
        <dbReference type="ARBA" id="ARBA00004123"/>
    </source>
</evidence>
<dbReference type="EMBL" id="HE681722">
    <property type="protein sequence ID" value="CCG23124.1"/>
    <property type="molecule type" value="Genomic_DNA"/>
</dbReference>
<keyword evidence="12" id="KW-1133">Transmembrane helix</keyword>
<evidence type="ECO:0000256" key="6">
    <source>
        <dbReference type="ARBA" id="ARBA00023054"/>
    </source>
</evidence>
<feature type="compositionally biased region" description="Polar residues" evidence="11">
    <location>
        <begin position="468"/>
        <end position="481"/>
    </location>
</feature>
<dbReference type="PANTHER" id="PTHR24396">
    <property type="entry name" value="ZINC FINGER PROTEIN"/>
    <property type="match status" value="1"/>
</dbReference>
<keyword evidence="5" id="KW-0862">Zinc</keyword>
<feature type="compositionally biased region" description="Low complexity" evidence="11">
    <location>
        <begin position="482"/>
        <end position="496"/>
    </location>
</feature>
<organism evidence="14 15">
    <name type="scientific">Candida orthopsilosis (strain 90-125)</name>
    <name type="common">Yeast</name>
    <dbReference type="NCBI Taxonomy" id="1136231"/>
    <lineage>
        <taxon>Eukaryota</taxon>
        <taxon>Fungi</taxon>
        <taxon>Dikarya</taxon>
        <taxon>Ascomycota</taxon>
        <taxon>Saccharomycotina</taxon>
        <taxon>Pichiomycetes</taxon>
        <taxon>Debaryomycetaceae</taxon>
        <taxon>Candida/Lodderomyces clade</taxon>
        <taxon>Candida</taxon>
    </lineage>
</organism>
<dbReference type="GeneID" id="14540592"/>
<feature type="transmembrane region" description="Helical" evidence="12">
    <location>
        <begin position="46"/>
        <end position="64"/>
    </location>
</feature>
<keyword evidence="12" id="KW-0472">Membrane</keyword>
<comment type="similarity">
    <text evidence="8">Belongs to the pacC/RIM101 family.</text>
</comment>
<sequence>MMTTHILLKQDKQLPSISNQQSTSHRGNMKSEKQTSSTTNITTTQGFLNVAIVVFIVTTFKYIVETIYDCLLKKSSLVIVPNVSTDHSTRNVKEISHIEEEEEEEEKEEKEEKKEHKNDLFPSMNVSNDPESIKEEMVEECLVPTSCSMGLTTRLLPVKNANGELEWVFTEDDSMLNKGTELDVFKIPQPQSHKLKDNSNELSPTMSNSSNETTLSAKLEFNNAQSKEQSVSPNGSSHGSSSPYMEEEEGEEHEHEHDYEQDVNGEKLFQCPHCDASFKIRGYLTRHLKKHSTSKAYSCPFHTQSIYKDENNITHKCHPTGGFSRRDTYKTHLKSRHFKYPKGIKTKNRGNSEGHCSMCGEYFNSAEIWCEIHVEGGECKFLPQDYKGKSRIKNRLRKKLQKNEEITDPELLPFASKLLEEVKEQRMQKRLAKKEKKKKSLKRQVQQQHHLRHDVANNLNYHHHLNAPVSTSPPQNIDTPGSITSSSQYETSSIHSPFTPQTSRSPLSLMTNNYVKEDQSQAHASYAHVPINHHQDQYQYQPQYNPAPYQFDQITMTHTAPKQTMKEDYDDDFCLDVDQLSPQSTRQFNEMVQIIKLQQQQENIQEQAFYQQSQQHHFQAVQGLGSQYMN</sequence>
<keyword evidence="4 10" id="KW-0863">Zinc-finger</keyword>
<dbReference type="GO" id="GO:0008270">
    <property type="term" value="F:zinc ion binding"/>
    <property type="evidence" value="ECO:0007669"/>
    <property type="project" value="UniProtKB-KW"/>
</dbReference>
<feature type="region of interest" description="Disordered" evidence="11">
    <location>
        <begin position="428"/>
        <end position="449"/>
    </location>
</feature>
<dbReference type="HOGENOM" id="CLU_027007_0_0_1"/>
<feature type="region of interest" description="Disordered" evidence="11">
    <location>
        <begin position="464"/>
        <end position="506"/>
    </location>
</feature>
<dbReference type="FunFam" id="3.30.160.60:FF:000100">
    <property type="entry name" value="Zinc finger 45-like"/>
    <property type="match status" value="1"/>
</dbReference>
<feature type="compositionally biased region" description="Low complexity" evidence="11">
    <location>
        <begin position="230"/>
        <end position="243"/>
    </location>
</feature>
<feature type="compositionally biased region" description="Basic and acidic residues" evidence="11">
    <location>
        <begin position="110"/>
        <end position="119"/>
    </location>
</feature>
<keyword evidence="7" id="KW-0539">Nucleus</keyword>
<comment type="subcellular location">
    <subcellularLocation>
        <location evidence="1">Nucleus</location>
    </subcellularLocation>
</comment>
<evidence type="ECO:0000256" key="7">
    <source>
        <dbReference type="ARBA" id="ARBA00023242"/>
    </source>
</evidence>
<dbReference type="PANTHER" id="PTHR24396:SF19">
    <property type="entry name" value="FI01119P"/>
    <property type="match status" value="1"/>
</dbReference>
<dbReference type="InterPro" id="IPR036236">
    <property type="entry name" value="Znf_C2H2_sf"/>
</dbReference>
<feature type="region of interest" description="Disordered" evidence="11">
    <location>
        <begin position="89"/>
        <end position="128"/>
    </location>
</feature>
<dbReference type="eggNOG" id="ENOG502S1NP">
    <property type="taxonomic scope" value="Eukaryota"/>
</dbReference>
<dbReference type="GO" id="GO:0000978">
    <property type="term" value="F:RNA polymerase II cis-regulatory region sequence-specific DNA binding"/>
    <property type="evidence" value="ECO:0007669"/>
    <property type="project" value="TreeGrafter"/>
</dbReference>
<dbReference type="PROSITE" id="PS00028">
    <property type="entry name" value="ZINC_FINGER_C2H2_1"/>
    <property type="match status" value="1"/>
</dbReference>
<feature type="compositionally biased region" description="Basic and acidic residues" evidence="11">
    <location>
        <begin position="89"/>
        <end position="98"/>
    </location>
</feature>
<dbReference type="AlphaFoldDB" id="H8X531"/>
<feature type="region of interest" description="Disordered" evidence="11">
    <location>
        <begin position="14"/>
        <end position="39"/>
    </location>
</feature>
<dbReference type="SUPFAM" id="SSF57667">
    <property type="entry name" value="beta-beta-alpha zinc fingers"/>
    <property type="match status" value="1"/>
</dbReference>
<dbReference type="GO" id="GO:0005634">
    <property type="term" value="C:nucleus"/>
    <property type="evidence" value="ECO:0007669"/>
    <property type="project" value="UniProtKB-SubCell"/>
</dbReference>
<evidence type="ECO:0000256" key="2">
    <source>
        <dbReference type="ARBA" id="ARBA00022723"/>
    </source>
</evidence>
<dbReference type="InterPro" id="IPR051643">
    <property type="entry name" value="Transcr_Reg_ZincFinger"/>
</dbReference>
<evidence type="ECO:0000256" key="8">
    <source>
        <dbReference type="ARBA" id="ARBA00038089"/>
    </source>
</evidence>
<feature type="compositionally biased region" description="Polar residues" evidence="11">
    <location>
        <begin position="14"/>
        <end position="26"/>
    </location>
</feature>
<keyword evidence="15" id="KW-1185">Reference proteome</keyword>
<proteinExistence type="inferred from homology"/>
<evidence type="ECO:0000256" key="9">
    <source>
        <dbReference type="ARBA" id="ARBA00039490"/>
    </source>
</evidence>
<dbReference type="KEGG" id="cot:CORT_0D02790"/>
<keyword evidence="6" id="KW-0175">Coiled coil</keyword>
<reference evidence="14 15" key="1">
    <citation type="journal article" date="2012" name="PLoS ONE">
        <title>Sequence and analysis of the genome of the pathogenic yeast Candida orthopsilosis.</title>
        <authorList>
            <person name="Riccombeni A."/>
            <person name="Vidanes G."/>
            <person name="Proux-Wera E."/>
            <person name="Wolfe K.H."/>
            <person name="Butler G."/>
        </authorList>
    </citation>
    <scope>NUCLEOTIDE SEQUENCE [LARGE SCALE GENOMIC DNA]</scope>
    <source>
        <strain evidence="14 15">Co 90-125</strain>
    </source>
</reference>
<evidence type="ECO:0000259" key="13">
    <source>
        <dbReference type="PROSITE" id="PS50157"/>
    </source>
</evidence>
<dbReference type="GO" id="GO:0000981">
    <property type="term" value="F:DNA-binding transcription factor activity, RNA polymerase II-specific"/>
    <property type="evidence" value="ECO:0007669"/>
    <property type="project" value="TreeGrafter"/>
</dbReference>
<dbReference type="Gene3D" id="3.30.160.60">
    <property type="entry name" value="Classic Zinc Finger"/>
    <property type="match status" value="1"/>
</dbReference>
<evidence type="ECO:0000256" key="12">
    <source>
        <dbReference type="SAM" id="Phobius"/>
    </source>
</evidence>
<evidence type="ECO:0000256" key="3">
    <source>
        <dbReference type="ARBA" id="ARBA00022737"/>
    </source>
</evidence>
<feature type="domain" description="C2H2-type" evidence="13">
    <location>
        <begin position="269"/>
        <end position="296"/>
    </location>
</feature>
<dbReference type="Proteomes" id="UP000005018">
    <property type="component" value="Chromosome 4"/>
</dbReference>
<dbReference type="OrthoDB" id="9439903at2759"/>
<protein>
    <recommendedName>
        <fullName evidence="9">pH-response transcription factor pacC/RIM101</fullName>
    </recommendedName>
</protein>
<evidence type="ECO:0000256" key="5">
    <source>
        <dbReference type="ARBA" id="ARBA00022833"/>
    </source>
</evidence>
<keyword evidence="2" id="KW-0479">Metal-binding</keyword>
<evidence type="ECO:0000256" key="4">
    <source>
        <dbReference type="ARBA" id="ARBA00022771"/>
    </source>
</evidence>
<feature type="compositionally biased region" description="Acidic residues" evidence="11">
    <location>
        <begin position="99"/>
        <end position="109"/>
    </location>
</feature>
<feature type="compositionally biased region" description="Basic residues" evidence="11">
    <location>
        <begin position="428"/>
        <end position="442"/>
    </location>
</feature>
<keyword evidence="12" id="KW-0812">Transmembrane</keyword>
<gene>
    <name evidence="14" type="ORF">CORT_0D02790</name>
</gene>
<evidence type="ECO:0000256" key="11">
    <source>
        <dbReference type="SAM" id="MobiDB-lite"/>
    </source>
</evidence>
<evidence type="ECO:0000256" key="10">
    <source>
        <dbReference type="PROSITE-ProRule" id="PRU00042"/>
    </source>
</evidence>
<dbReference type="InterPro" id="IPR013087">
    <property type="entry name" value="Znf_C2H2_type"/>
</dbReference>
<evidence type="ECO:0000313" key="15">
    <source>
        <dbReference type="Proteomes" id="UP000005018"/>
    </source>
</evidence>
<accession>H8X531</accession>
<evidence type="ECO:0000313" key="14">
    <source>
        <dbReference type="EMBL" id="CCG23124.1"/>
    </source>
</evidence>
<dbReference type="SMART" id="SM00355">
    <property type="entry name" value="ZnF_C2H2"/>
    <property type="match status" value="2"/>
</dbReference>
<dbReference type="RefSeq" id="XP_003869260.1">
    <property type="nucleotide sequence ID" value="XM_003869211.1"/>
</dbReference>